<dbReference type="PANTHER" id="PTHR45766:SF5">
    <property type="entry name" value="SNF2 DOMAIN-CONTAINING PROTEIN _ HELICASE DOMAIN-CONTAINING PROTEIN _ HNH ENDONUCLEASE DOMAIN-CONTAINING PROTEIN"/>
    <property type="match status" value="1"/>
</dbReference>
<organism evidence="5 6">
    <name type="scientific">Nyssa sinensis</name>
    <dbReference type="NCBI Taxonomy" id="561372"/>
    <lineage>
        <taxon>Eukaryota</taxon>
        <taxon>Viridiplantae</taxon>
        <taxon>Streptophyta</taxon>
        <taxon>Embryophyta</taxon>
        <taxon>Tracheophyta</taxon>
        <taxon>Spermatophyta</taxon>
        <taxon>Magnoliopsida</taxon>
        <taxon>eudicotyledons</taxon>
        <taxon>Gunneridae</taxon>
        <taxon>Pentapetalae</taxon>
        <taxon>asterids</taxon>
        <taxon>Cornales</taxon>
        <taxon>Nyssaceae</taxon>
        <taxon>Nyssa</taxon>
    </lineage>
</organism>
<dbReference type="PANTHER" id="PTHR45766">
    <property type="entry name" value="DNA ANNEALING HELICASE AND ENDONUCLEASE ZRANB3 FAMILY MEMBER"/>
    <property type="match status" value="1"/>
</dbReference>
<dbReference type="SUPFAM" id="SSF57756">
    <property type="entry name" value="Retrovirus zinc finger-like domains"/>
    <property type="match status" value="1"/>
</dbReference>
<evidence type="ECO:0000256" key="1">
    <source>
        <dbReference type="ARBA" id="ARBA00022801"/>
    </source>
</evidence>
<dbReference type="InterPro" id="IPR001878">
    <property type="entry name" value="Znf_CCHC"/>
</dbReference>
<reference evidence="5 6" key="1">
    <citation type="submission" date="2019-09" db="EMBL/GenBank/DDBJ databases">
        <title>A chromosome-level genome assembly of the Chinese tupelo Nyssa sinensis.</title>
        <authorList>
            <person name="Yang X."/>
            <person name="Kang M."/>
            <person name="Yang Y."/>
            <person name="Xiong H."/>
            <person name="Wang M."/>
            <person name="Zhang Z."/>
            <person name="Wang Z."/>
            <person name="Wu H."/>
            <person name="Ma T."/>
            <person name="Liu J."/>
            <person name="Xi Z."/>
        </authorList>
    </citation>
    <scope>NUCLEOTIDE SEQUENCE [LARGE SCALE GENOMIC DNA]</scope>
    <source>
        <strain evidence="5">J267</strain>
        <tissue evidence="5">Leaf</tissue>
    </source>
</reference>
<dbReference type="GO" id="GO:0003676">
    <property type="term" value="F:nucleic acid binding"/>
    <property type="evidence" value="ECO:0007669"/>
    <property type="project" value="InterPro"/>
</dbReference>
<keyword evidence="2" id="KW-0863">Zinc-finger</keyword>
<dbReference type="OrthoDB" id="2801544at2759"/>
<feature type="domain" description="CCHC-type" evidence="4">
    <location>
        <begin position="73"/>
        <end position="88"/>
    </location>
</feature>
<evidence type="ECO:0000256" key="2">
    <source>
        <dbReference type="PROSITE-ProRule" id="PRU00047"/>
    </source>
</evidence>
<dbReference type="GO" id="GO:0031297">
    <property type="term" value="P:replication fork processing"/>
    <property type="evidence" value="ECO:0007669"/>
    <property type="project" value="TreeGrafter"/>
</dbReference>
<name>A0A5J5BN00_9ASTE</name>
<keyword evidence="2" id="KW-0479">Metal-binding</keyword>
<dbReference type="Pfam" id="PF01844">
    <property type="entry name" value="HNH"/>
    <property type="match status" value="1"/>
</dbReference>
<dbReference type="InterPro" id="IPR002711">
    <property type="entry name" value="HNH"/>
</dbReference>
<sequence>MKLRPEYESVRSSLLNRSLVPSLDICFGELLREEQRLSTQALLEQSHGSSGMATVAYAAQGRGPPLNSKNLQCFCCKEYGHIAAHCPKKFCSYCKKKGHIITACRLCPQNRQAQVFQTSVIIPPVATSAAHGSPSDASSVPAPPATNYCTPEMVQQMLISALSAMGFQGNNSTKLCSRFKPGIVYTRRSRPQSLSVAHPISDPTTLQIQSVAAPPAPLVRRSPRVSVPPDRLDAMLLVLQVESVSDLETTGKTNGSYEKLILERVTSGPNSGICQNFGSVEAYDEITEKVNGSLEEQNEPSGSSSQKDNFHTEADVVSNLHTGKHAVPNGGLSGNASEINFKSAQIVFFHDLEEGNESKNKLETEVDRFLETRELKDGGFVEPIESDSSSSIQAESLRFEVSQYTGRIHLYSCIPGVDSRPRPLFENFQPEELESQNPPADNDKKMARKSIKDTPAYRHTLVAFINEWNNLRPIQQKKLLCKPLQLPLSIELCYLTESLNHDSGGLLKGGSKRRATPLHEISHSLPSNAEWKKVHLRSGYGKKEKEYTQGWTVMDEPLCKLCQAPCKGNNAKTPEFFEDLFCNLGCYEEYRSRTSNRSLREGLFQIEHGICTNCQLNCHKLVEHIRPLSDAKRLEYIMRVAPQVARHEKLLKKLVREPTEGNAWHADHIVPVYRGGGECRLENMRTLCVACHADVTATQRAERHSTRVKAKERLKILMGDLRNDQNVKETDFNPQAPSHLEMQENIVEDELFIKVPGSAYSGARNDVTGSEEYEKSSNSQSQVPNYPGSDEAS</sequence>
<gene>
    <name evidence="5" type="ORF">F0562_023663</name>
</gene>
<dbReference type="Proteomes" id="UP000325577">
    <property type="component" value="Linkage Group LG12"/>
</dbReference>
<keyword evidence="1" id="KW-0378">Hydrolase</keyword>
<dbReference type="GO" id="GO:0004520">
    <property type="term" value="F:DNA endonuclease activity"/>
    <property type="evidence" value="ECO:0007669"/>
    <property type="project" value="TreeGrafter"/>
</dbReference>
<dbReference type="InterPro" id="IPR003615">
    <property type="entry name" value="HNH_nuc"/>
</dbReference>
<proteinExistence type="predicted"/>
<dbReference type="GO" id="GO:0008270">
    <property type="term" value="F:zinc ion binding"/>
    <property type="evidence" value="ECO:0007669"/>
    <property type="project" value="UniProtKB-KW"/>
</dbReference>
<keyword evidence="2" id="KW-0862">Zinc</keyword>
<dbReference type="EMBL" id="CM018035">
    <property type="protein sequence ID" value="KAA8542511.1"/>
    <property type="molecule type" value="Genomic_DNA"/>
</dbReference>
<protein>
    <recommendedName>
        <fullName evidence="4">CCHC-type domain-containing protein</fullName>
    </recommendedName>
</protein>
<dbReference type="CDD" id="cd00085">
    <property type="entry name" value="HNHc"/>
    <property type="match status" value="1"/>
</dbReference>
<feature type="region of interest" description="Disordered" evidence="3">
    <location>
        <begin position="762"/>
        <end position="793"/>
    </location>
</feature>
<evidence type="ECO:0000256" key="3">
    <source>
        <dbReference type="SAM" id="MobiDB-lite"/>
    </source>
</evidence>
<dbReference type="Gene3D" id="1.10.30.50">
    <property type="match status" value="1"/>
</dbReference>
<evidence type="ECO:0000259" key="4">
    <source>
        <dbReference type="PROSITE" id="PS50158"/>
    </source>
</evidence>
<dbReference type="GO" id="GO:0043596">
    <property type="term" value="C:nuclear replication fork"/>
    <property type="evidence" value="ECO:0007669"/>
    <property type="project" value="TreeGrafter"/>
</dbReference>
<dbReference type="InterPro" id="IPR036875">
    <property type="entry name" value="Znf_CCHC_sf"/>
</dbReference>
<accession>A0A5J5BN00</accession>
<dbReference type="AlphaFoldDB" id="A0A5J5BN00"/>
<dbReference type="GO" id="GO:0006281">
    <property type="term" value="P:DNA repair"/>
    <property type="evidence" value="ECO:0007669"/>
    <property type="project" value="TreeGrafter"/>
</dbReference>
<dbReference type="Gene3D" id="4.10.60.10">
    <property type="entry name" value="Zinc finger, CCHC-type"/>
    <property type="match status" value="1"/>
</dbReference>
<evidence type="ECO:0000313" key="5">
    <source>
        <dbReference type="EMBL" id="KAA8542511.1"/>
    </source>
</evidence>
<dbReference type="PROSITE" id="PS50158">
    <property type="entry name" value="ZF_CCHC"/>
    <property type="match status" value="1"/>
</dbReference>
<dbReference type="SMART" id="SM00343">
    <property type="entry name" value="ZnF_C2HC"/>
    <property type="match status" value="2"/>
</dbReference>
<evidence type="ECO:0000313" key="6">
    <source>
        <dbReference type="Proteomes" id="UP000325577"/>
    </source>
</evidence>
<dbReference type="GO" id="GO:0016787">
    <property type="term" value="F:hydrolase activity"/>
    <property type="evidence" value="ECO:0007669"/>
    <property type="project" value="UniProtKB-KW"/>
</dbReference>
<keyword evidence="6" id="KW-1185">Reference proteome</keyword>